<keyword evidence="3 8" id="KW-0597">Phosphoprotein</keyword>
<dbReference type="PANTHER" id="PTHR48111:SF35">
    <property type="entry name" value="TRANSCRIPTIONAL REGULATORY PROTEIN QSEB"/>
    <property type="match status" value="1"/>
</dbReference>
<protein>
    <submittedName>
        <fullName evidence="12">Response regulator</fullName>
    </submittedName>
</protein>
<dbReference type="InterPro" id="IPR001789">
    <property type="entry name" value="Sig_transdc_resp-reg_receiver"/>
</dbReference>
<dbReference type="SMART" id="SM00862">
    <property type="entry name" value="Trans_reg_C"/>
    <property type="match status" value="1"/>
</dbReference>
<dbReference type="Gene3D" id="6.10.250.690">
    <property type="match status" value="1"/>
</dbReference>
<organism evidence="12 13">
    <name type="scientific">Steroidobacter flavus</name>
    <dbReference type="NCBI Taxonomy" id="1842136"/>
    <lineage>
        <taxon>Bacteria</taxon>
        <taxon>Pseudomonadati</taxon>
        <taxon>Pseudomonadota</taxon>
        <taxon>Gammaproteobacteria</taxon>
        <taxon>Steroidobacterales</taxon>
        <taxon>Steroidobacteraceae</taxon>
        <taxon>Steroidobacter</taxon>
    </lineage>
</organism>
<dbReference type="Pfam" id="PF00486">
    <property type="entry name" value="Trans_reg_C"/>
    <property type="match status" value="1"/>
</dbReference>
<dbReference type="InterPro" id="IPR011006">
    <property type="entry name" value="CheY-like_superfamily"/>
</dbReference>
<comment type="caution">
    <text evidence="12">The sequence shown here is derived from an EMBL/GenBank/DDBJ whole genome shotgun (WGS) entry which is preliminary data.</text>
</comment>
<feature type="domain" description="OmpR/PhoB-type" evidence="11">
    <location>
        <begin position="124"/>
        <end position="218"/>
    </location>
</feature>
<evidence type="ECO:0000256" key="6">
    <source>
        <dbReference type="ARBA" id="ARBA00023125"/>
    </source>
</evidence>
<keyword evidence="7" id="KW-0804">Transcription</keyword>
<evidence type="ECO:0000313" key="12">
    <source>
        <dbReference type="EMBL" id="MFC4308501.1"/>
    </source>
</evidence>
<dbReference type="SUPFAM" id="SSF52172">
    <property type="entry name" value="CheY-like"/>
    <property type="match status" value="1"/>
</dbReference>
<dbReference type="Gene3D" id="1.10.10.10">
    <property type="entry name" value="Winged helix-like DNA-binding domain superfamily/Winged helix DNA-binding domain"/>
    <property type="match status" value="1"/>
</dbReference>
<feature type="modified residue" description="4-aspartylphosphate" evidence="8">
    <location>
        <position position="51"/>
    </location>
</feature>
<dbReference type="Gene3D" id="3.40.50.2300">
    <property type="match status" value="1"/>
</dbReference>
<keyword evidence="6 9" id="KW-0238">DNA-binding</keyword>
<evidence type="ECO:0000256" key="3">
    <source>
        <dbReference type="ARBA" id="ARBA00022553"/>
    </source>
</evidence>
<dbReference type="InterPro" id="IPR039420">
    <property type="entry name" value="WalR-like"/>
</dbReference>
<evidence type="ECO:0000256" key="8">
    <source>
        <dbReference type="PROSITE-ProRule" id="PRU00169"/>
    </source>
</evidence>
<name>A0ABV8SMB5_9GAMM</name>
<evidence type="ECO:0000313" key="13">
    <source>
        <dbReference type="Proteomes" id="UP001595904"/>
    </source>
</evidence>
<dbReference type="CDD" id="cd17624">
    <property type="entry name" value="REC_OmpR_PmrA-like"/>
    <property type="match status" value="1"/>
</dbReference>
<evidence type="ECO:0000256" key="1">
    <source>
        <dbReference type="ARBA" id="ARBA00004496"/>
    </source>
</evidence>
<accession>A0ABV8SMB5</accession>
<dbReference type="Proteomes" id="UP001595904">
    <property type="component" value="Unassembled WGS sequence"/>
</dbReference>
<comment type="subcellular location">
    <subcellularLocation>
        <location evidence="1">Cytoplasm</location>
    </subcellularLocation>
</comment>
<sequence length="220" mass="24253">MRLLLIEDDEMIGAAVRSGLREEGFSVDWIKDGAAAESAWRTAEYDVAILDLGLPGKDGFKVLADLRGSGNSLPVIVLTARDSVPDRIRGLDGGADDYLSKPFDLNELAARIRAVVRRRTGRAEPLIEHGGLVLDPARREAKFRGEPITLSAREFALMEVLLSHPGRVFSRGQLEDKLYGWGEEVGSNAIEVYIHLLRRKLGSDFIRNVRGVGYTVPESL</sequence>
<keyword evidence="4" id="KW-0902">Two-component regulatory system</keyword>
<evidence type="ECO:0000256" key="7">
    <source>
        <dbReference type="ARBA" id="ARBA00023163"/>
    </source>
</evidence>
<evidence type="ECO:0000259" key="10">
    <source>
        <dbReference type="PROSITE" id="PS50110"/>
    </source>
</evidence>
<dbReference type="InterPro" id="IPR036388">
    <property type="entry name" value="WH-like_DNA-bd_sf"/>
</dbReference>
<proteinExistence type="predicted"/>
<dbReference type="InterPro" id="IPR001867">
    <property type="entry name" value="OmpR/PhoB-type_DNA-bd"/>
</dbReference>
<feature type="domain" description="Response regulatory" evidence="10">
    <location>
        <begin position="2"/>
        <end position="116"/>
    </location>
</feature>
<dbReference type="EMBL" id="JBHSDU010000002">
    <property type="protein sequence ID" value="MFC4308501.1"/>
    <property type="molecule type" value="Genomic_DNA"/>
</dbReference>
<evidence type="ECO:0000256" key="4">
    <source>
        <dbReference type="ARBA" id="ARBA00023012"/>
    </source>
</evidence>
<dbReference type="PROSITE" id="PS51755">
    <property type="entry name" value="OMPR_PHOB"/>
    <property type="match status" value="1"/>
</dbReference>
<evidence type="ECO:0000256" key="5">
    <source>
        <dbReference type="ARBA" id="ARBA00023015"/>
    </source>
</evidence>
<evidence type="ECO:0000259" key="11">
    <source>
        <dbReference type="PROSITE" id="PS51755"/>
    </source>
</evidence>
<reference evidence="13" key="1">
    <citation type="journal article" date="2019" name="Int. J. Syst. Evol. Microbiol.">
        <title>The Global Catalogue of Microorganisms (GCM) 10K type strain sequencing project: providing services to taxonomists for standard genome sequencing and annotation.</title>
        <authorList>
            <consortium name="The Broad Institute Genomics Platform"/>
            <consortium name="The Broad Institute Genome Sequencing Center for Infectious Disease"/>
            <person name="Wu L."/>
            <person name="Ma J."/>
        </authorList>
    </citation>
    <scope>NUCLEOTIDE SEQUENCE [LARGE SCALE GENOMIC DNA]</scope>
    <source>
        <strain evidence="13">CGMCC 1.10759</strain>
    </source>
</reference>
<keyword evidence="13" id="KW-1185">Reference proteome</keyword>
<keyword evidence="2" id="KW-0963">Cytoplasm</keyword>
<dbReference type="PANTHER" id="PTHR48111">
    <property type="entry name" value="REGULATOR OF RPOS"/>
    <property type="match status" value="1"/>
</dbReference>
<gene>
    <name evidence="12" type="ORF">ACFPN2_05345</name>
</gene>
<dbReference type="SMART" id="SM00448">
    <property type="entry name" value="REC"/>
    <property type="match status" value="1"/>
</dbReference>
<dbReference type="RefSeq" id="WP_380595592.1">
    <property type="nucleotide sequence ID" value="NZ_JBHSDU010000002.1"/>
</dbReference>
<feature type="DNA-binding region" description="OmpR/PhoB-type" evidence="9">
    <location>
        <begin position="124"/>
        <end position="218"/>
    </location>
</feature>
<dbReference type="CDD" id="cd00383">
    <property type="entry name" value="trans_reg_C"/>
    <property type="match status" value="1"/>
</dbReference>
<dbReference type="Pfam" id="PF00072">
    <property type="entry name" value="Response_reg"/>
    <property type="match status" value="1"/>
</dbReference>
<evidence type="ECO:0000256" key="2">
    <source>
        <dbReference type="ARBA" id="ARBA00022490"/>
    </source>
</evidence>
<keyword evidence="5" id="KW-0805">Transcription regulation</keyword>
<evidence type="ECO:0000256" key="9">
    <source>
        <dbReference type="PROSITE-ProRule" id="PRU01091"/>
    </source>
</evidence>
<dbReference type="PROSITE" id="PS50110">
    <property type="entry name" value="RESPONSE_REGULATORY"/>
    <property type="match status" value="1"/>
</dbReference>